<comment type="caution">
    <text evidence="9">The sequence shown here is derived from an EMBL/GenBank/DDBJ whole genome shotgun (WGS) entry which is preliminary data.</text>
</comment>
<evidence type="ECO:0000256" key="5">
    <source>
        <dbReference type="ARBA" id="ARBA00022842"/>
    </source>
</evidence>
<evidence type="ECO:0000256" key="1">
    <source>
        <dbReference type="ARBA" id="ARBA00012493"/>
    </source>
</evidence>
<evidence type="ECO:0000259" key="8">
    <source>
        <dbReference type="Pfam" id="PF00078"/>
    </source>
</evidence>
<accession>A0AAW6EBF9</accession>
<evidence type="ECO:0000256" key="6">
    <source>
        <dbReference type="ARBA" id="ARBA00022918"/>
    </source>
</evidence>
<comment type="catalytic activity">
    <reaction evidence="7">
        <text>DNA(n) + a 2'-deoxyribonucleoside 5'-triphosphate = DNA(n+1) + diphosphate</text>
        <dbReference type="Rhea" id="RHEA:22508"/>
        <dbReference type="Rhea" id="RHEA-COMP:17339"/>
        <dbReference type="Rhea" id="RHEA-COMP:17340"/>
        <dbReference type="ChEBI" id="CHEBI:33019"/>
        <dbReference type="ChEBI" id="CHEBI:61560"/>
        <dbReference type="ChEBI" id="CHEBI:173112"/>
        <dbReference type="EC" id="2.7.7.49"/>
    </reaction>
</comment>
<dbReference type="EMBL" id="JAQMLV010000018">
    <property type="protein sequence ID" value="MDB8745730.1"/>
    <property type="molecule type" value="Genomic_DNA"/>
</dbReference>
<evidence type="ECO:0000256" key="3">
    <source>
        <dbReference type="ARBA" id="ARBA00022695"/>
    </source>
</evidence>
<keyword evidence="3" id="KW-0548">Nucleotidyltransferase</keyword>
<evidence type="ECO:0000256" key="4">
    <source>
        <dbReference type="ARBA" id="ARBA00022723"/>
    </source>
</evidence>
<keyword evidence="6 9" id="KW-0695">RNA-directed DNA polymerase</keyword>
<name>A0AAW6EBF9_9FIRM</name>
<keyword evidence="5" id="KW-0460">Magnesium</keyword>
<evidence type="ECO:0000313" key="9">
    <source>
        <dbReference type="EMBL" id="MDB8745730.1"/>
    </source>
</evidence>
<dbReference type="Proteomes" id="UP001211015">
    <property type="component" value="Unassembled WGS sequence"/>
</dbReference>
<organism evidence="9 10">
    <name type="scientific">Ruminococcus bicirculans</name>
    <name type="common">ex Wegman et al. 2014</name>
    <dbReference type="NCBI Taxonomy" id="1160721"/>
    <lineage>
        <taxon>Bacteria</taxon>
        <taxon>Bacillati</taxon>
        <taxon>Bacillota</taxon>
        <taxon>Clostridia</taxon>
        <taxon>Eubacteriales</taxon>
        <taxon>Oscillospiraceae</taxon>
        <taxon>Ruminococcus</taxon>
    </lineage>
</organism>
<dbReference type="GO" id="GO:0046872">
    <property type="term" value="F:metal ion binding"/>
    <property type="evidence" value="ECO:0007669"/>
    <property type="project" value="UniProtKB-KW"/>
</dbReference>
<dbReference type="InterPro" id="IPR051083">
    <property type="entry name" value="GrpII_Intron_Splice-Mob/Def"/>
</dbReference>
<dbReference type="PANTHER" id="PTHR34047">
    <property type="entry name" value="NUCLEAR INTRON MATURASE 1, MITOCHONDRIAL-RELATED"/>
    <property type="match status" value="1"/>
</dbReference>
<evidence type="ECO:0000313" key="10">
    <source>
        <dbReference type="Proteomes" id="UP001211015"/>
    </source>
</evidence>
<dbReference type="EC" id="2.7.7.49" evidence="1"/>
<feature type="domain" description="Reverse transcriptase" evidence="8">
    <location>
        <begin position="56"/>
        <end position="176"/>
    </location>
</feature>
<dbReference type="InterPro" id="IPR000123">
    <property type="entry name" value="Reverse_transcriptase_msDNA"/>
</dbReference>
<dbReference type="CDD" id="cd03487">
    <property type="entry name" value="RT_Bac_retron_II"/>
    <property type="match status" value="1"/>
</dbReference>
<proteinExistence type="predicted"/>
<dbReference type="PANTHER" id="PTHR34047:SF7">
    <property type="entry name" value="RNA-DIRECTED DNA POLYMERASE"/>
    <property type="match status" value="1"/>
</dbReference>
<dbReference type="Pfam" id="PF00078">
    <property type="entry name" value="RVT_1"/>
    <property type="match status" value="1"/>
</dbReference>
<keyword evidence="4" id="KW-0479">Metal-binding</keyword>
<dbReference type="AlphaFoldDB" id="A0AAW6EBF9"/>
<dbReference type="PRINTS" id="PR00866">
    <property type="entry name" value="RNADNAPOLMS"/>
</dbReference>
<dbReference type="GO" id="GO:0003964">
    <property type="term" value="F:RNA-directed DNA polymerase activity"/>
    <property type="evidence" value="ECO:0007669"/>
    <property type="project" value="UniProtKB-KW"/>
</dbReference>
<gene>
    <name evidence="9" type="ORF">PNU62_11935</name>
</gene>
<protein>
    <recommendedName>
        <fullName evidence="1">RNA-directed DNA polymerase</fullName>
        <ecNumber evidence="1">2.7.7.49</ecNumber>
    </recommendedName>
</protein>
<keyword evidence="2" id="KW-0808">Transferase</keyword>
<dbReference type="RefSeq" id="WP_195388929.1">
    <property type="nucleotide sequence ID" value="NZ_JADNGL010000017.1"/>
</dbReference>
<evidence type="ECO:0000256" key="2">
    <source>
        <dbReference type="ARBA" id="ARBA00022679"/>
    </source>
</evidence>
<sequence length="180" mass="20971">MNDIDNDIIRISEELDVPLKKLYMLSNNRIRYHKRNQRKCYSNYRKVIIHRGRGHKNRVLKVPNEYLKLVQRRILERYLYTLSVSEYATAYCKNSSLLKNAEPHIGQQIVLKLDVSGFFDSIDFGKVYGVMCELGFSKPATTLLTNICTHNSILPQGAPTSPQISNLMMKRFDERIGKWC</sequence>
<reference evidence="9" key="1">
    <citation type="submission" date="2023-01" db="EMBL/GenBank/DDBJ databases">
        <title>Human gut microbiome strain richness.</title>
        <authorList>
            <person name="Chen-Liaw A."/>
        </authorList>
    </citation>
    <scope>NUCLEOTIDE SEQUENCE</scope>
    <source>
        <strain evidence="9">1001275st1_F4_1001275B_160808</strain>
    </source>
</reference>
<dbReference type="GO" id="GO:0003723">
    <property type="term" value="F:RNA binding"/>
    <property type="evidence" value="ECO:0007669"/>
    <property type="project" value="InterPro"/>
</dbReference>
<evidence type="ECO:0000256" key="7">
    <source>
        <dbReference type="ARBA" id="ARBA00048173"/>
    </source>
</evidence>
<dbReference type="InterPro" id="IPR000477">
    <property type="entry name" value="RT_dom"/>
</dbReference>